<dbReference type="EMBL" id="AGNK02000314">
    <property type="status" value="NOT_ANNOTATED_CDS"/>
    <property type="molecule type" value="Genomic_DNA"/>
</dbReference>
<dbReference type="InParanoid" id="K3Z1H9"/>
<accession>K3Z1H9</accession>
<dbReference type="Proteomes" id="UP000004995">
    <property type="component" value="Unassembled WGS sequence"/>
</dbReference>
<dbReference type="AlphaFoldDB" id="K3Z1H9"/>
<dbReference type="EnsemblPlants" id="KQL29634">
    <property type="protein sequence ID" value="KQL29634"/>
    <property type="gene ID" value="SETIT_020397mg"/>
</dbReference>
<keyword evidence="2" id="KW-1185">Reference proteome</keyword>
<dbReference type="HOGENOM" id="CLU_2871862_0_0_1"/>
<name>K3Z1H9_SETIT</name>
<evidence type="ECO:0000313" key="2">
    <source>
        <dbReference type="Proteomes" id="UP000004995"/>
    </source>
</evidence>
<reference evidence="2" key="1">
    <citation type="journal article" date="2012" name="Nat. Biotechnol.">
        <title>Reference genome sequence of the model plant Setaria.</title>
        <authorList>
            <person name="Bennetzen J.L."/>
            <person name="Schmutz J."/>
            <person name="Wang H."/>
            <person name="Percifield R."/>
            <person name="Hawkins J."/>
            <person name="Pontaroli A.C."/>
            <person name="Estep M."/>
            <person name="Feng L."/>
            <person name="Vaughn J.N."/>
            <person name="Grimwood J."/>
            <person name="Jenkins J."/>
            <person name="Barry K."/>
            <person name="Lindquist E."/>
            <person name="Hellsten U."/>
            <person name="Deshpande S."/>
            <person name="Wang X."/>
            <person name="Wu X."/>
            <person name="Mitros T."/>
            <person name="Triplett J."/>
            <person name="Yang X."/>
            <person name="Ye C.Y."/>
            <person name="Mauro-Herrera M."/>
            <person name="Wang L."/>
            <person name="Li P."/>
            <person name="Sharma M."/>
            <person name="Sharma R."/>
            <person name="Ronald P.C."/>
            <person name="Panaud O."/>
            <person name="Kellogg E.A."/>
            <person name="Brutnell T.P."/>
            <person name="Doust A.N."/>
            <person name="Tuskan G.A."/>
            <person name="Rokhsar D."/>
            <person name="Devos K.M."/>
        </authorList>
    </citation>
    <scope>NUCLEOTIDE SEQUENCE [LARGE SCALE GENOMIC DNA]</scope>
    <source>
        <strain evidence="2">cv. Yugu1</strain>
    </source>
</reference>
<organism evidence="1 2">
    <name type="scientific">Setaria italica</name>
    <name type="common">Foxtail millet</name>
    <name type="synonym">Panicum italicum</name>
    <dbReference type="NCBI Taxonomy" id="4555"/>
    <lineage>
        <taxon>Eukaryota</taxon>
        <taxon>Viridiplantae</taxon>
        <taxon>Streptophyta</taxon>
        <taxon>Embryophyta</taxon>
        <taxon>Tracheophyta</taxon>
        <taxon>Spermatophyta</taxon>
        <taxon>Magnoliopsida</taxon>
        <taxon>Liliopsida</taxon>
        <taxon>Poales</taxon>
        <taxon>Poaceae</taxon>
        <taxon>PACMAD clade</taxon>
        <taxon>Panicoideae</taxon>
        <taxon>Panicodae</taxon>
        <taxon>Paniceae</taxon>
        <taxon>Cenchrinae</taxon>
        <taxon>Setaria</taxon>
    </lineage>
</organism>
<evidence type="ECO:0000313" key="1">
    <source>
        <dbReference type="EnsemblPlants" id="KQL29634"/>
    </source>
</evidence>
<dbReference type="Gramene" id="KQL29634">
    <property type="protein sequence ID" value="KQL29634"/>
    <property type="gene ID" value="SETIT_020397mg"/>
</dbReference>
<reference evidence="1" key="2">
    <citation type="submission" date="2018-08" db="UniProtKB">
        <authorList>
            <consortium name="EnsemblPlants"/>
        </authorList>
    </citation>
    <scope>IDENTIFICATION</scope>
    <source>
        <strain evidence="1">Yugu1</strain>
    </source>
</reference>
<proteinExistence type="predicted"/>
<sequence length="64" mass="7359">MSLRARVNGPIMGLFDFFFDFLQLLNILDQLQTTYKYIISNQLEFSKDQIKAQNKNAAPTSTEA</sequence>
<protein>
    <submittedName>
        <fullName evidence="1">Uncharacterized protein</fullName>
    </submittedName>
</protein>